<dbReference type="PROSITE" id="PS51198">
    <property type="entry name" value="UVRD_HELICASE_ATP_BIND"/>
    <property type="match status" value="1"/>
</dbReference>
<keyword evidence="4 14" id="KW-0378">Hydrolase</keyword>
<evidence type="ECO:0000256" key="15">
    <source>
        <dbReference type="SAM" id="MobiDB-lite"/>
    </source>
</evidence>
<evidence type="ECO:0000256" key="1">
    <source>
        <dbReference type="ARBA" id="ARBA00022722"/>
    </source>
</evidence>
<evidence type="ECO:0000256" key="10">
    <source>
        <dbReference type="ARBA" id="ARBA00023235"/>
    </source>
</evidence>
<dbReference type="GO" id="GO:0004527">
    <property type="term" value="F:exonuclease activity"/>
    <property type="evidence" value="ECO:0007669"/>
    <property type="project" value="UniProtKB-KW"/>
</dbReference>
<keyword evidence="6" id="KW-0269">Exonuclease</keyword>
<dbReference type="GO" id="GO:0033202">
    <property type="term" value="C:DNA helicase complex"/>
    <property type="evidence" value="ECO:0007669"/>
    <property type="project" value="TreeGrafter"/>
</dbReference>
<dbReference type="EC" id="5.6.2.4" evidence="12"/>
<dbReference type="PANTHER" id="PTHR11070:SF2">
    <property type="entry name" value="ATP-DEPENDENT DNA HELICASE SRS2"/>
    <property type="match status" value="1"/>
</dbReference>
<comment type="caution">
    <text evidence="18">The sequence shown here is derived from an EMBL/GenBank/DDBJ whole genome shotgun (WGS) entry which is preliminary data.</text>
</comment>
<dbReference type="Gene3D" id="3.40.50.300">
    <property type="entry name" value="P-loop containing nucleotide triphosphate hydrolases"/>
    <property type="match status" value="4"/>
</dbReference>
<dbReference type="GO" id="GO:0005524">
    <property type="term" value="F:ATP binding"/>
    <property type="evidence" value="ECO:0007669"/>
    <property type="project" value="UniProtKB-UniRule"/>
</dbReference>
<dbReference type="GO" id="GO:0003677">
    <property type="term" value="F:DNA binding"/>
    <property type="evidence" value="ECO:0007669"/>
    <property type="project" value="UniProtKB-KW"/>
</dbReference>
<dbReference type="InterPro" id="IPR027417">
    <property type="entry name" value="P-loop_NTPase"/>
</dbReference>
<dbReference type="GO" id="GO:0000725">
    <property type="term" value="P:recombinational repair"/>
    <property type="evidence" value="ECO:0007669"/>
    <property type="project" value="TreeGrafter"/>
</dbReference>
<evidence type="ECO:0000256" key="11">
    <source>
        <dbReference type="ARBA" id="ARBA00034617"/>
    </source>
</evidence>
<comment type="catalytic activity">
    <reaction evidence="11">
        <text>Couples ATP hydrolysis with the unwinding of duplex DNA by translocating in the 3'-5' direction.</text>
        <dbReference type="EC" id="5.6.2.4"/>
    </reaction>
</comment>
<feature type="region of interest" description="Disordered" evidence="15">
    <location>
        <begin position="1045"/>
        <end position="1066"/>
    </location>
</feature>
<reference evidence="18 19" key="1">
    <citation type="submission" date="2019-11" db="EMBL/GenBank/DDBJ databases">
        <title>Genome sequences of 17 halophilic strains isolated from different environments.</title>
        <authorList>
            <person name="Furrow R.E."/>
        </authorList>
    </citation>
    <scope>NUCLEOTIDE SEQUENCE [LARGE SCALE GENOMIC DNA]</scope>
    <source>
        <strain evidence="18 19">22517_05_Cabo</strain>
    </source>
</reference>
<dbReference type="Pfam" id="PF12705">
    <property type="entry name" value="PDDEXK_1"/>
    <property type="match status" value="1"/>
</dbReference>
<feature type="region of interest" description="Disordered" evidence="15">
    <location>
        <begin position="510"/>
        <end position="538"/>
    </location>
</feature>
<feature type="binding site" evidence="14">
    <location>
        <begin position="26"/>
        <end position="33"/>
    </location>
    <ligand>
        <name>ATP</name>
        <dbReference type="ChEBI" id="CHEBI:30616"/>
    </ligand>
</feature>
<dbReference type="Gene3D" id="3.90.320.10">
    <property type="match status" value="1"/>
</dbReference>
<evidence type="ECO:0000256" key="3">
    <source>
        <dbReference type="ARBA" id="ARBA00022763"/>
    </source>
</evidence>
<dbReference type="Proteomes" id="UP000460194">
    <property type="component" value="Unassembled WGS sequence"/>
</dbReference>
<evidence type="ECO:0000256" key="13">
    <source>
        <dbReference type="ARBA" id="ARBA00048988"/>
    </source>
</evidence>
<evidence type="ECO:0000256" key="14">
    <source>
        <dbReference type="PROSITE-ProRule" id="PRU00560"/>
    </source>
</evidence>
<dbReference type="Gene3D" id="1.10.486.10">
    <property type="entry name" value="PCRA, domain 4"/>
    <property type="match status" value="1"/>
</dbReference>
<evidence type="ECO:0000256" key="8">
    <source>
        <dbReference type="ARBA" id="ARBA00023125"/>
    </source>
</evidence>
<dbReference type="InterPro" id="IPR011604">
    <property type="entry name" value="PDDEXK-like_dom_sf"/>
</dbReference>
<dbReference type="PROSITE" id="PS51217">
    <property type="entry name" value="UVRD_HELICASE_CTER"/>
    <property type="match status" value="1"/>
</dbReference>
<dbReference type="GO" id="GO:0043138">
    <property type="term" value="F:3'-5' DNA helicase activity"/>
    <property type="evidence" value="ECO:0007669"/>
    <property type="project" value="UniProtKB-EC"/>
</dbReference>
<evidence type="ECO:0000259" key="17">
    <source>
        <dbReference type="PROSITE" id="PS51217"/>
    </source>
</evidence>
<feature type="domain" description="UvrD-like helicase C-terminal" evidence="17">
    <location>
        <begin position="542"/>
        <end position="830"/>
    </location>
</feature>
<evidence type="ECO:0000313" key="18">
    <source>
        <dbReference type="EMBL" id="MYL17912.1"/>
    </source>
</evidence>
<evidence type="ECO:0000256" key="2">
    <source>
        <dbReference type="ARBA" id="ARBA00022741"/>
    </source>
</evidence>
<dbReference type="GO" id="GO:0005829">
    <property type="term" value="C:cytosol"/>
    <property type="evidence" value="ECO:0007669"/>
    <property type="project" value="TreeGrafter"/>
</dbReference>
<evidence type="ECO:0000256" key="7">
    <source>
        <dbReference type="ARBA" id="ARBA00022840"/>
    </source>
</evidence>
<keyword evidence="5 14" id="KW-0347">Helicase</keyword>
<dbReference type="InterPro" id="IPR038726">
    <property type="entry name" value="PDDEXK_AddAB-type"/>
</dbReference>
<evidence type="ECO:0000256" key="4">
    <source>
        <dbReference type="ARBA" id="ARBA00022801"/>
    </source>
</evidence>
<keyword evidence="3" id="KW-0227">DNA damage</keyword>
<evidence type="ECO:0000256" key="12">
    <source>
        <dbReference type="ARBA" id="ARBA00034808"/>
    </source>
</evidence>
<dbReference type="SUPFAM" id="SSF52980">
    <property type="entry name" value="Restriction endonuclease-like"/>
    <property type="match status" value="1"/>
</dbReference>
<evidence type="ECO:0000256" key="9">
    <source>
        <dbReference type="ARBA" id="ARBA00023204"/>
    </source>
</evidence>
<dbReference type="AlphaFoldDB" id="A0A6B1IAP4"/>
<organism evidence="18 19">
    <name type="scientific">Halorubrum distributum</name>
    <dbReference type="NCBI Taxonomy" id="29283"/>
    <lineage>
        <taxon>Archaea</taxon>
        <taxon>Methanobacteriati</taxon>
        <taxon>Methanobacteriota</taxon>
        <taxon>Stenosarchaea group</taxon>
        <taxon>Halobacteria</taxon>
        <taxon>Halobacteriales</taxon>
        <taxon>Haloferacaceae</taxon>
        <taxon>Halorubrum</taxon>
        <taxon>Halorubrum distributum group</taxon>
    </lineage>
</organism>
<dbReference type="SUPFAM" id="SSF52540">
    <property type="entry name" value="P-loop containing nucleoside triphosphate hydrolases"/>
    <property type="match status" value="1"/>
</dbReference>
<keyword evidence="2 14" id="KW-0547">Nucleotide-binding</keyword>
<dbReference type="RefSeq" id="WP_159369543.1">
    <property type="nucleotide sequence ID" value="NZ_WMEO01000035.1"/>
</dbReference>
<evidence type="ECO:0000256" key="5">
    <source>
        <dbReference type="ARBA" id="ARBA00022806"/>
    </source>
</evidence>
<gene>
    <name evidence="18" type="ORF">GLW36_14825</name>
</gene>
<keyword evidence="10" id="KW-0413">Isomerase</keyword>
<name>A0A6B1IAP4_9EURY</name>
<sequence length="1248" mass="139483">MVDFEQLEDAQRRAVLAYDRNYAVTAGAGSGKTTTFAARYLQLLERTETDPHSIAAITFTESGAMELQERVRESVSNRLATVDGETYEEWREYHDTLPEAYIHTIHGFCARLLREYALEADVPVGFDVIEETAATGQQQDTVERFIDQHLEDDRLELLTDIYYRDRLEELLADLLREHHQARNWADTWADATPGDYVEYVGERYCAIDIDAARRHLENDEIRTALEDICQVASSESAGSERIGIAQNVASGVEAYGLNIEAMDDIAIHDAMATICEALTSDGTAYRGSFDAWSYSGHDDWDDENVRRYEEGTATLVERLPVESWATSDRLGVDHNAAQYYVALASLYQDLHDTYQQRKRRETALDFADLIDAAIDLLESNEAIRDSLRDSFDYVMLDEVQDTDPRQWELVQLLTSLDDDYDTCNVFVVGDEKQSIFRFRGADVAQFSRERQRLETANETQELSPLEDIHPVDGDGGLDRNFRSVPAVLEPINDLFDELFGVIPSAYHDAPTGIRSDDTSFEPSAQRLTPDRDDSAGLSTGASFVVVPEEADTRENVLPDGHTLRDLPADDTELDTRALAAEVAAVLDDDTQRYETVGFEDGEPVEEPTSLEPSDVAILLRKRTHLKEYERALAALNIPYTVASGIGFYESTEIVALRNLFQVLSDPSDDLALYSLLRSPLFGFEDSRVVSLWTGIDRDHIGDGELWDALASTDDDQLTAAQENIQRWRALAGVTDGATVVETWDALLGRIIADTGFIASLATDERGQQAVANVEKFRARLRGWSEDGLQTLPAVVGRIEREVELSTREGEAEVAEDADGVRIMTIHDAKGQEFPAVFVPGLSKDFNLKVGYGEGIAEFETIENPDDGPTPLLGIRGPGVEDGFAQEDTILKRRLKFARKREAIAEEKRILYVAMTRARDHLYLVGTASADDGAMASLETGDADDPSNWYDFLGSLLIDDTSKDALDANGEFAWHGESEVPLTIRLPRTEHQLTSKEDREAPTLSIDIPELESEPEYSIPASYLGSLIQDGAPGDVVVDHSGRHVSYVPADERDEEGSKEESSPEYLPRGVFGSTLHKAVELEIEPDNAEKLRELLEQFAVQADVSADRIDESDISELQRHLRVARDYLDDLDAPIATDERRVHATLEDGETYGDIDHLIVSDDAYHIVDYKTNKITDEASLDEKAQHYKWQMLAYAVALHQNDSTRDVKATLLFTEVGDARPFSWTPEELYRQQSVLNNGICELLDFA</sequence>
<dbReference type="Pfam" id="PF00580">
    <property type="entry name" value="UvrD-helicase"/>
    <property type="match status" value="1"/>
</dbReference>
<dbReference type="InterPro" id="IPR014016">
    <property type="entry name" value="UvrD-like_ATP-bd"/>
</dbReference>
<evidence type="ECO:0000256" key="6">
    <source>
        <dbReference type="ARBA" id="ARBA00022839"/>
    </source>
</evidence>
<keyword evidence="8" id="KW-0238">DNA-binding</keyword>
<protein>
    <recommendedName>
        <fullName evidence="12">DNA 3'-5' helicase</fullName>
        <ecNumber evidence="12">5.6.2.4</ecNumber>
    </recommendedName>
</protein>
<dbReference type="EMBL" id="WMEO01000035">
    <property type="protein sequence ID" value="MYL17912.1"/>
    <property type="molecule type" value="Genomic_DNA"/>
</dbReference>
<keyword evidence="9" id="KW-0234">DNA repair</keyword>
<dbReference type="Pfam" id="PF13361">
    <property type="entry name" value="UvrD_C"/>
    <property type="match status" value="1"/>
</dbReference>
<feature type="domain" description="UvrD-like helicase ATP-binding" evidence="16">
    <location>
        <begin position="5"/>
        <end position="484"/>
    </location>
</feature>
<accession>A0A6B1IAP4</accession>
<dbReference type="InterPro" id="IPR014017">
    <property type="entry name" value="DNA_helicase_UvrD-like_C"/>
</dbReference>
<dbReference type="PANTHER" id="PTHR11070">
    <property type="entry name" value="UVRD / RECB / PCRA DNA HELICASE FAMILY MEMBER"/>
    <property type="match status" value="1"/>
</dbReference>
<evidence type="ECO:0000313" key="19">
    <source>
        <dbReference type="Proteomes" id="UP000460194"/>
    </source>
</evidence>
<keyword evidence="7 14" id="KW-0067">ATP-binding</keyword>
<dbReference type="InterPro" id="IPR000212">
    <property type="entry name" value="DNA_helicase_UvrD/REP"/>
</dbReference>
<proteinExistence type="predicted"/>
<comment type="catalytic activity">
    <reaction evidence="13">
        <text>ATP + H2O = ADP + phosphate + H(+)</text>
        <dbReference type="Rhea" id="RHEA:13065"/>
        <dbReference type="ChEBI" id="CHEBI:15377"/>
        <dbReference type="ChEBI" id="CHEBI:15378"/>
        <dbReference type="ChEBI" id="CHEBI:30616"/>
        <dbReference type="ChEBI" id="CHEBI:43474"/>
        <dbReference type="ChEBI" id="CHEBI:456216"/>
        <dbReference type="EC" id="5.6.2.4"/>
    </reaction>
</comment>
<dbReference type="InterPro" id="IPR011335">
    <property type="entry name" value="Restrct_endonuc-II-like"/>
</dbReference>
<keyword evidence="1" id="KW-0540">Nuclease</keyword>
<evidence type="ECO:0000259" key="16">
    <source>
        <dbReference type="PROSITE" id="PS51198"/>
    </source>
</evidence>